<comment type="caution">
    <text evidence="5">The sequence shown here is derived from an EMBL/GenBank/DDBJ whole genome shotgun (WGS) entry which is preliminary data.</text>
</comment>
<dbReference type="AlphaFoldDB" id="A0AAD4LSY8"/>
<dbReference type="InterPro" id="IPR045379">
    <property type="entry name" value="Crinkler_N"/>
</dbReference>
<reference evidence="5" key="1">
    <citation type="journal article" date="2022" name="New Phytol.">
        <title>Evolutionary transition to the ectomycorrhizal habit in the genomes of a hyperdiverse lineage of mushroom-forming fungi.</title>
        <authorList>
            <person name="Looney B."/>
            <person name="Miyauchi S."/>
            <person name="Morin E."/>
            <person name="Drula E."/>
            <person name="Courty P.E."/>
            <person name="Kohler A."/>
            <person name="Kuo A."/>
            <person name="LaButti K."/>
            <person name="Pangilinan J."/>
            <person name="Lipzen A."/>
            <person name="Riley R."/>
            <person name="Andreopoulos W."/>
            <person name="He G."/>
            <person name="Johnson J."/>
            <person name="Nolan M."/>
            <person name="Tritt A."/>
            <person name="Barry K.W."/>
            <person name="Grigoriev I.V."/>
            <person name="Nagy L.G."/>
            <person name="Hibbett D."/>
            <person name="Henrissat B."/>
            <person name="Matheny P.B."/>
            <person name="Labbe J."/>
            <person name="Martin F.M."/>
        </authorList>
    </citation>
    <scope>NUCLEOTIDE SEQUENCE</scope>
    <source>
        <strain evidence="5">BPL690</strain>
    </source>
</reference>
<evidence type="ECO:0000259" key="4">
    <source>
        <dbReference type="Pfam" id="PF20147"/>
    </source>
</evidence>
<dbReference type="Pfam" id="PF20147">
    <property type="entry name" value="Crinkler"/>
    <property type="match status" value="1"/>
</dbReference>
<sequence>MQLLSLNCSVLRVNGKPNQFFVVDIPKTKNVSNLKHLIKEKQSRRLNHVDASDLILSQVSLPMDDDLE</sequence>
<protein>
    <recommendedName>
        <fullName evidence="4">Crinkler effector protein N-terminal domain-containing protein</fullName>
    </recommendedName>
</protein>
<proteinExistence type="predicted"/>
<evidence type="ECO:0000256" key="2">
    <source>
        <dbReference type="ARBA" id="ARBA00004613"/>
    </source>
</evidence>
<name>A0AAD4LSY8_9AGAM</name>
<organism evidence="5 6">
    <name type="scientific">Multifurca ochricompacta</name>
    <dbReference type="NCBI Taxonomy" id="376703"/>
    <lineage>
        <taxon>Eukaryota</taxon>
        <taxon>Fungi</taxon>
        <taxon>Dikarya</taxon>
        <taxon>Basidiomycota</taxon>
        <taxon>Agaricomycotina</taxon>
        <taxon>Agaricomycetes</taxon>
        <taxon>Russulales</taxon>
        <taxon>Russulaceae</taxon>
        <taxon>Multifurca</taxon>
    </lineage>
</organism>
<dbReference type="Proteomes" id="UP001203297">
    <property type="component" value="Unassembled WGS sequence"/>
</dbReference>
<keyword evidence="6" id="KW-1185">Reference proteome</keyword>
<evidence type="ECO:0000256" key="1">
    <source>
        <dbReference type="ARBA" id="ARBA00004340"/>
    </source>
</evidence>
<feature type="domain" description="Crinkler effector protein N-terminal" evidence="4">
    <location>
        <begin position="4"/>
        <end position="67"/>
    </location>
</feature>
<accession>A0AAD4LSY8</accession>
<dbReference type="GO" id="GO:0005576">
    <property type="term" value="C:extracellular region"/>
    <property type="evidence" value="ECO:0007669"/>
    <property type="project" value="UniProtKB-SubCell"/>
</dbReference>
<evidence type="ECO:0000313" key="5">
    <source>
        <dbReference type="EMBL" id="KAI0289164.1"/>
    </source>
</evidence>
<evidence type="ECO:0000313" key="6">
    <source>
        <dbReference type="Proteomes" id="UP001203297"/>
    </source>
</evidence>
<keyword evidence="3" id="KW-0964">Secreted</keyword>
<gene>
    <name evidence="5" type="ORF">B0F90DRAFT_886032</name>
</gene>
<evidence type="ECO:0000256" key="3">
    <source>
        <dbReference type="ARBA" id="ARBA00022525"/>
    </source>
</evidence>
<dbReference type="EMBL" id="WTXG01000357">
    <property type="protein sequence ID" value="KAI0289164.1"/>
    <property type="molecule type" value="Genomic_DNA"/>
</dbReference>
<comment type="subcellular location">
    <subcellularLocation>
        <location evidence="1">Host cell</location>
    </subcellularLocation>
    <subcellularLocation>
        <location evidence="2">Secreted</location>
    </subcellularLocation>
</comment>
<dbReference type="GO" id="GO:0043657">
    <property type="term" value="C:host cell"/>
    <property type="evidence" value="ECO:0007669"/>
    <property type="project" value="UniProtKB-SubCell"/>
</dbReference>